<dbReference type="Proteomes" id="UP000245390">
    <property type="component" value="Unassembled WGS sequence"/>
</dbReference>
<protein>
    <submittedName>
        <fullName evidence="2">Uncharacterized protein DUF1127</fullName>
    </submittedName>
</protein>
<dbReference type="AlphaFoldDB" id="A0A316GCI1"/>
<reference evidence="2 3" key="1">
    <citation type="submission" date="2018-05" db="EMBL/GenBank/DDBJ databases">
        <title>Genomic Encyclopedia of Type Strains, Phase IV (KMG-IV): sequencing the most valuable type-strain genomes for metagenomic binning, comparative biology and taxonomic classification.</title>
        <authorList>
            <person name="Goeker M."/>
        </authorList>
    </citation>
    <scope>NUCLEOTIDE SEQUENCE [LARGE SCALE GENOMIC DNA]</scope>
    <source>
        <strain evidence="2 3">DSM 103371</strain>
    </source>
</reference>
<dbReference type="Pfam" id="PF06568">
    <property type="entry name" value="YjiS-like"/>
    <property type="match status" value="1"/>
</dbReference>
<keyword evidence="3" id="KW-1185">Reference proteome</keyword>
<comment type="caution">
    <text evidence="2">The sequence shown here is derived from an EMBL/GenBank/DDBJ whole genome shotgun (WGS) entry which is preliminary data.</text>
</comment>
<gene>
    <name evidence="2" type="ORF">C8D95_103499</name>
</gene>
<name>A0A316GCI1_9RHOB</name>
<dbReference type="RefSeq" id="WP_109758991.1">
    <property type="nucleotide sequence ID" value="NZ_CP034588.1"/>
</dbReference>
<proteinExistence type="predicted"/>
<evidence type="ECO:0000313" key="2">
    <source>
        <dbReference type="EMBL" id="PWK57260.1"/>
    </source>
</evidence>
<dbReference type="InterPro" id="IPR009506">
    <property type="entry name" value="YjiS-like"/>
</dbReference>
<organism evidence="2 3">
    <name type="scientific">Silicimonas algicola</name>
    <dbReference type="NCBI Taxonomy" id="1826607"/>
    <lineage>
        <taxon>Bacteria</taxon>
        <taxon>Pseudomonadati</taxon>
        <taxon>Pseudomonadota</taxon>
        <taxon>Alphaproteobacteria</taxon>
        <taxon>Rhodobacterales</taxon>
        <taxon>Paracoccaceae</taxon>
    </lineage>
</organism>
<feature type="domain" description="YjiS-like" evidence="1">
    <location>
        <begin position="36"/>
        <end position="59"/>
    </location>
</feature>
<evidence type="ECO:0000259" key="1">
    <source>
        <dbReference type="Pfam" id="PF06568"/>
    </source>
</evidence>
<evidence type="ECO:0000313" key="3">
    <source>
        <dbReference type="Proteomes" id="UP000245390"/>
    </source>
</evidence>
<dbReference type="EMBL" id="QGGV01000003">
    <property type="protein sequence ID" value="PWK57260.1"/>
    <property type="molecule type" value="Genomic_DNA"/>
</dbReference>
<accession>A0A316GCI1</accession>
<dbReference type="KEGG" id="salo:EF888_10695"/>
<sequence length="75" mass="8507">MTTMTHTPRSALFPVILTARLGVLDRLLTLHSIYNERRALAQMDASRLSDIGVTRSAARAESRRAAWDAPERWTR</sequence>